<dbReference type="InterPro" id="IPR033803">
    <property type="entry name" value="CBD-like_Golvesin-Xly"/>
</dbReference>
<organism evidence="3 4">
    <name type="scientific">Carboxylicivirga sediminis</name>
    <dbReference type="NCBI Taxonomy" id="2006564"/>
    <lineage>
        <taxon>Bacteria</taxon>
        <taxon>Pseudomonadati</taxon>
        <taxon>Bacteroidota</taxon>
        <taxon>Bacteroidia</taxon>
        <taxon>Marinilabiliales</taxon>
        <taxon>Marinilabiliaceae</taxon>
        <taxon>Carboxylicivirga</taxon>
    </lineage>
</organism>
<comment type="caution">
    <text evidence="3">The sequence shown here is derived from an EMBL/GenBank/DDBJ whole genome shotgun (WGS) entry which is preliminary data.</text>
</comment>
<name>A0A941F4C9_9BACT</name>
<feature type="transmembrane region" description="Helical" evidence="1">
    <location>
        <begin position="258"/>
        <end position="278"/>
    </location>
</feature>
<dbReference type="EMBL" id="JAGTAR010000016">
    <property type="protein sequence ID" value="MBR8536177.1"/>
    <property type="molecule type" value="Genomic_DNA"/>
</dbReference>
<feature type="transmembrane region" description="Helical" evidence="1">
    <location>
        <begin position="66"/>
        <end position="85"/>
    </location>
</feature>
<evidence type="ECO:0000313" key="4">
    <source>
        <dbReference type="Proteomes" id="UP000679220"/>
    </source>
</evidence>
<proteinExistence type="predicted"/>
<evidence type="ECO:0000256" key="1">
    <source>
        <dbReference type="SAM" id="Phobius"/>
    </source>
</evidence>
<reference evidence="3" key="1">
    <citation type="journal article" date="2018" name="Int. J. Syst. Evol. Microbiol.">
        <title>Carboxylicivirga sediminis sp. nov., isolated from coastal sediment.</title>
        <authorList>
            <person name="Wang F.Q."/>
            <person name="Ren L.H."/>
            <person name="Zou R.J."/>
            <person name="Sun Y.Z."/>
            <person name="Liu X.J."/>
            <person name="Jiang F."/>
            <person name="Liu L.J."/>
        </authorList>
    </citation>
    <scope>NUCLEOTIDE SEQUENCE</scope>
    <source>
        <strain evidence="3">JR1</strain>
    </source>
</reference>
<dbReference type="Pfam" id="PF25275">
    <property type="entry name" value="Golvesin_C"/>
    <property type="match status" value="1"/>
</dbReference>
<accession>A0A941F4C9</accession>
<keyword evidence="1" id="KW-0812">Transmembrane</keyword>
<feature type="transmembrane region" description="Helical" evidence="1">
    <location>
        <begin position="229"/>
        <end position="246"/>
    </location>
</feature>
<protein>
    <recommendedName>
        <fullName evidence="2">Golvesin/Xly CBD-like domain-containing protein</fullName>
    </recommendedName>
</protein>
<dbReference type="RefSeq" id="WP_212190987.1">
    <property type="nucleotide sequence ID" value="NZ_JAGTAR010000016.1"/>
</dbReference>
<sequence>MMSLFNIKTVARFESKTLFRSWFFRIFALIILGFIIMFNLFGLTGIADGGWPGRLLPSGAPYFNMWLLNIAQAVIAVFLSADFLGRDKKLDTTEAFYVRSMSNSDYVLGKTLGVLKVFLLLNFLVMLSSFIFTLIANEVSIPWSSYFIYPLLVALPTLIFILGLSFFTMTLIRNQAVTFVLLLGFLALSLFYLRNKYYGLFDVLGFYTPFMRSDFTGFPNLSITFAQRAMYLCMGIVLIMSTVWRLPRLEQQRFNKPFLLSGILVFIVLSTGNAWQVINNSFQADKLLSHVQTLNKGLKKAQYQIDDYHLQLNHNGETIVCKAKLHLSLENSTVKEVIFALNPGLQVTSCNLYGQTLDYKQEAHLITIQLPPLSDDTIRLALEYWGTTIDDAVYADISEEVKAADNRKDPLLAGKQYSFIQSDYVLLTRESNWYPVVADKQYWTSYPFTNMELEVITKPMLTVVSQGACDSLSNGHYRFLTEQPLNAYSVIIGDFEKYTTTIDSVEFSLFHHKKHTFYKEYFTELNDTISHVIKNVKGDFERKLGLSYPYKRFSVVEVPVNMHSYLRNWTLATENIMPEMVLFPENGGGVWQNDLANIKNRVKRRTEFSNEERSDKEMQIEVLKSYLGDNFISPSRFFFGRRQEGERHVENWGRYQVFPMYFTYNNRISESEYPLLTIALENYLHQRLSTTRRRDLGGLSSNDEVILKLRENSLRELINKEDVNTLGNVFASKGHQLFSNLKVNVGQSNFDKQLDKLLESKRFENQSVSDFTTDINHITKVDFKSIYDNWLNAAYNPAFLFSSVDVNEVKDGNRVRYFLKVTVTNKGDADGIIAFTVREGMQGGGRGRFRGRFQMDAEQDNEQSYLVEAGKSYEIGFLLDEEPRDVSVNTFLAENIPSNQTLIIREINRNNKRIDFFEGARETTKGLDFQLANEIIVDNEDDGFSLVNTGESRTVKDWWASMQNEEEDSGTYGMVRFWNPPVKWEPVAGDKFFGEYLKSGVYKRKGSGEGYVSWNAKIPQPGSYAVYAYVPNIGFRFGRRRGGNDNREADYNFTVWHDDGQDEVTITVGSNNDGWQYLGEYYFSAGIAQVKLSDDTSYEFVIGDAVKWVKK</sequence>
<feature type="transmembrane region" description="Helical" evidence="1">
    <location>
        <begin position="22"/>
        <end position="46"/>
    </location>
</feature>
<keyword evidence="4" id="KW-1185">Reference proteome</keyword>
<reference evidence="3" key="2">
    <citation type="submission" date="2021-04" db="EMBL/GenBank/DDBJ databases">
        <authorList>
            <person name="Zhang T."/>
            <person name="Zhang Y."/>
            <person name="Lu D."/>
            <person name="Zuo D."/>
            <person name="Du Z."/>
        </authorList>
    </citation>
    <scope>NUCLEOTIDE SEQUENCE</scope>
    <source>
        <strain evidence="3">JR1</strain>
    </source>
</reference>
<gene>
    <name evidence="3" type="ORF">KDU71_11465</name>
</gene>
<keyword evidence="1" id="KW-1133">Transmembrane helix</keyword>
<feature type="transmembrane region" description="Helical" evidence="1">
    <location>
        <begin position="106"/>
        <end position="135"/>
    </location>
</feature>
<evidence type="ECO:0000313" key="3">
    <source>
        <dbReference type="EMBL" id="MBR8536177.1"/>
    </source>
</evidence>
<dbReference type="Proteomes" id="UP000679220">
    <property type="component" value="Unassembled WGS sequence"/>
</dbReference>
<feature type="domain" description="Golvesin/Xly CBD-like" evidence="2">
    <location>
        <begin position="997"/>
        <end position="1109"/>
    </location>
</feature>
<keyword evidence="1" id="KW-0472">Membrane</keyword>
<feature type="transmembrane region" description="Helical" evidence="1">
    <location>
        <begin position="147"/>
        <end position="169"/>
    </location>
</feature>
<evidence type="ECO:0000259" key="2">
    <source>
        <dbReference type="Pfam" id="PF25275"/>
    </source>
</evidence>
<dbReference type="AlphaFoldDB" id="A0A941F4C9"/>
<feature type="transmembrane region" description="Helical" evidence="1">
    <location>
        <begin position="176"/>
        <end position="193"/>
    </location>
</feature>